<name>A0A6J5DLA1_9BURK</name>
<dbReference type="AlphaFoldDB" id="A0A6J5DLA1"/>
<accession>A0A6J5DLA1</accession>
<keyword evidence="2" id="KW-1185">Reference proteome</keyword>
<evidence type="ECO:0000313" key="1">
    <source>
        <dbReference type="EMBL" id="CAB3754021.1"/>
    </source>
</evidence>
<proteinExistence type="predicted"/>
<protein>
    <submittedName>
        <fullName evidence="1">Uncharacterized protein</fullName>
    </submittedName>
</protein>
<evidence type="ECO:0000313" key="2">
    <source>
        <dbReference type="Proteomes" id="UP000494363"/>
    </source>
</evidence>
<dbReference type="Proteomes" id="UP000494363">
    <property type="component" value="Unassembled WGS sequence"/>
</dbReference>
<sequence length="161" mass="17957">MRRVCFYDCCCCGSGGEISNVAAFAASGSICPECQMTVEVEWRDVHDEPEVVLRAQGISIASNEMIGVDFDPGYLRTCMELWKAALDMTIPVHDAFKIHFMANRRPLLEGYVKTGNAWLMTLRCMRTTSGGEALDQLRAEIKEFIDWAEDGLRALDALRPG</sequence>
<dbReference type="EMBL" id="CADIKH010000009">
    <property type="protein sequence ID" value="CAB3754021.1"/>
    <property type="molecule type" value="Genomic_DNA"/>
</dbReference>
<reference evidence="1 2" key="1">
    <citation type="submission" date="2020-04" db="EMBL/GenBank/DDBJ databases">
        <authorList>
            <person name="De Canck E."/>
        </authorList>
    </citation>
    <scope>NUCLEOTIDE SEQUENCE [LARGE SCALE GENOMIC DNA]</scope>
    <source>
        <strain evidence="1 2">LMG 29542</strain>
    </source>
</reference>
<organism evidence="1 2">
    <name type="scientific">Paraburkholderia humisilvae</name>
    <dbReference type="NCBI Taxonomy" id="627669"/>
    <lineage>
        <taxon>Bacteria</taxon>
        <taxon>Pseudomonadati</taxon>
        <taxon>Pseudomonadota</taxon>
        <taxon>Betaproteobacteria</taxon>
        <taxon>Burkholderiales</taxon>
        <taxon>Burkholderiaceae</taxon>
        <taxon>Paraburkholderia</taxon>
    </lineage>
</organism>
<gene>
    <name evidence="1" type="ORF">LMG29542_02223</name>
</gene>